<dbReference type="PATRIC" id="fig|1244083.3.peg.60"/>
<name>M5IHT7_9BACT</name>
<dbReference type="Proteomes" id="UP000011939">
    <property type="component" value="Unassembled WGS sequence"/>
</dbReference>
<dbReference type="AlphaFoldDB" id="M5IHT7"/>
<evidence type="ECO:0000313" key="1">
    <source>
        <dbReference type="EMBL" id="EKU12117.1"/>
    </source>
</evidence>
<organism evidence="1 2">
    <name type="scientific">Campylobacter showae CSUNSWCD</name>
    <dbReference type="NCBI Taxonomy" id="1244083"/>
    <lineage>
        <taxon>Bacteria</taxon>
        <taxon>Pseudomonadati</taxon>
        <taxon>Campylobacterota</taxon>
        <taxon>Epsilonproteobacteria</taxon>
        <taxon>Campylobacterales</taxon>
        <taxon>Campylobacteraceae</taxon>
        <taxon>Campylobacter</taxon>
    </lineage>
</organism>
<evidence type="ECO:0000313" key="2">
    <source>
        <dbReference type="Proteomes" id="UP000011939"/>
    </source>
</evidence>
<protein>
    <submittedName>
        <fullName evidence="1">Uncharacterized protein</fullName>
    </submittedName>
</protein>
<reference evidence="1 2" key="1">
    <citation type="journal article" date="2013" name="Genome Announc.">
        <title>Genome Sequence of Campylobacter showae UNSWCD, Isolated from a Patient with Crohn's Disease.</title>
        <authorList>
            <person name="Tay A.P."/>
            <person name="Kaakoush N.O."/>
            <person name="Deshpande N.P."/>
            <person name="Chen Z."/>
            <person name="Mitchell H."/>
            <person name="Wilkins M.R."/>
        </authorList>
    </citation>
    <scope>NUCLEOTIDE SEQUENCE [LARGE SCALE GENOMIC DNA]</scope>
    <source>
        <strain evidence="1 2">CSUNSWCD</strain>
    </source>
</reference>
<sequence>MAIQSKKRAKHHSLARKKQIFYLKSRKICSGARDKAAPRNFILKARRL</sequence>
<proteinExistence type="predicted"/>
<accession>M5IHT7</accession>
<gene>
    <name evidence="1" type="ORF">CSUNSWCD_57</name>
</gene>
<dbReference type="EMBL" id="AMZQ01000001">
    <property type="protein sequence ID" value="EKU12117.1"/>
    <property type="molecule type" value="Genomic_DNA"/>
</dbReference>
<comment type="caution">
    <text evidence="1">The sequence shown here is derived from an EMBL/GenBank/DDBJ whole genome shotgun (WGS) entry which is preliminary data.</text>
</comment>